<evidence type="ECO:0000259" key="6">
    <source>
        <dbReference type="Pfam" id="PF00676"/>
    </source>
</evidence>
<proteinExistence type="predicted"/>
<organism evidence="7 8">
    <name type="scientific">Iodidimonas gelatinilytica</name>
    <dbReference type="NCBI Taxonomy" id="1236966"/>
    <lineage>
        <taxon>Bacteria</taxon>
        <taxon>Pseudomonadati</taxon>
        <taxon>Pseudomonadota</taxon>
        <taxon>Alphaproteobacteria</taxon>
        <taxon>Iodidimonadales</taxon>
        <taxon>Iodidimonadaceae</taxon>
        <taxon>Iodidimonas</taxon>
    </lineage>
</organism>
<protein>
    <recommendedName>
        <fullName evidence="6">Dehydrogenase E1 component domain-containing protein</fullName>
    </recommendedName>
</protein>
<keyword evidence="2" id="KW-0560">Oxidoreductase</keyword>
<dbReference type="Gene3D" id="3.40.50.970">
    <property type="match status" value="1"/>
</dbReference>
<evidence type="ECO:0000256" key="1">
    <source>
        <dbReference type="ARBA" id="ARBA00001964"/>
    </source>
</evidence>
<dbReference type="InterPro" id="IPR001017">
    <property type="entry name" value="DH_E1"/>
</dbReference>
<dbReference type="AlphaFoldDB" id="A0A5A7MPI4"/>
<dbReference type="GO" id="GO:0006086">
    <property type="term" value="P:pyruvate decarboxylation to acetyl-CoA"/>
    <property type="evidence" value="ECO:0007669"/>
    <property type="project" value="TreeGrafter"/>
</dbReference>
<evidence type="ECO:0000256" key="3">
    <source>
        <dbReference type="ARBA" id="ARBA00023052"/>
    </source>
</evidence>
<dbReference type="InterPro" id="IPR050642">
    <property type="entry name" value="PDH_E1_Alpha_Subunit"/>
</dbReference>
<comment type="function">
    <text evidence="4">The pyruvate dehydrogenase complex catalyzes the overall conversion of pyruvate to acetyl-CoA and CO(2). It contains multiple copies of three enzymatic components: pyruvate dehydrogenase (E1), dihydrolipoamide acetyltransferase (E2) and lipoamide dehydrogenase (E3).</text>
</comment>
<evidence type="ECO:0000313" key="8">
    <source>
        <dbReference type="Proteomes" id="UP000322084"/>
    </source>
</evidence>
<dbReference type="InterPro" id="IPR029061">
    <property type="entry name" value="THDP-binding"/>
</dbReference>
<dbReference type="Proteomes" id="UP000322084">
    <property type="component" value="Unassembled WGS sequence"/>
</dbReference>
<dbReference type="SUPFAM" id="SSF52518">
    <property type="entry name" value="Thiamin diphosphate-binding fold (THDP-binding)"/>
    <property type="match status" value="1"/>
</dbReference>
<comment type="cofactor">
    <cofactor evidence="1">
        <name>thiamine diphosphate</name>
        <dbReference type="ChEBI" id="CHEBI:58937"/>
    </cofactor>
</comment>
<comment type="catalytic activity">
    <reaction evidence="5">
        <text>N(6)-[(R)-lipoyl]-L-lysyl-[protein] + pyruvate + H(+) = N(6)-[(R)-S(8)-acetyldihydrolipoyl]-L-lysyl-[protein] + CO2</text>
        <dbReference type="Rhea" id="RHEA:19189"/>
        <dbReference type="Rhea" id="RHEA-COMP:10474"/>
        <dbReference type="Rhea" id="RHEA-COMP:10478"/>
        <dbReference type="ChEBI" id="CHEBI:15361"/>
        <dbReference type="ChEBI" id="CHEBI:15378"/>
        <dbReference type="ChEBI" id="CHEBI:16526"/>
        <dbReference type="ChEBI" id="CHEBI:83099"/>
        <dbReference type="ChEBI" id="CHEBI:83111"/>
        <dbReference type="EC" id="1.2.4.1"/>
    </reaction>
</comment>
<evidence type="ECO:0000256" key="5">
    <source>
        <dbReference type="ARBA" id="ARBA00051231"/>
    </source>
</evidence>
<comment type="caution">
    <text evidence="7">The sequence shown here is derived from an EMBL/GenBank/DDBJ whole genome shotgun (WGS) entry which is preliminary data.</text>
</comment>
<gene>
    <name evidence="7" type="ORF">JCM17844_03560</name>
</gene>
<sequence>MNVLEVRAAADAAVKHVREGNGPILLELKTYRYRGHSMSDPAKYRTRDEVQTTREERDPIEFIKKRLLEDGVEDDMLKSIDKEIKDEVSEVADYARNAPEPDPSELYTDILVES</sequence>
<evidence type="ECO:0000256" key="2">
    <source>
        <dbReference type="ARBA" id="ARBA00023002"/>
    </source>
</evidence>
<dbReference type="PANTHER" id="PTHR11516:SF60">
    <property type="entry name" value="PYRUVATE DEHYDROGENASE E1 COMPONENT SUBUNIT ALPHA"/>
    <property type="match status" value="1"/>
</dbReference>
<name>A0A5A7MPI4_9PROT</name>
<reference evidence="7 8" key="1">
    <citation type="submission" date="2019-09" db="EMBL/GenBank/DDBJ databases">
        <title>NBRP : Genome information of microbial organism related human and environment.</title>
        <authorList>
            <person name="Hattori M."/>
            <person name="Oshima K."/>
            <person name="Inaba H."/>
            <person name="Suda W."/>
            <person name="Sakamoto M."/>
            <person name="Iino T."/>
            <person name="Kitahara M."/>
            <person name="Oshida Y."/>
            <person name="Iida T."/>
            <person name="Kudo T."/>
            <person name="Itoh T."/>
            <person name="Ohkuma M."/>
        </authorList>
    </citation>
    <scope>NUCLEOTIDE SEQUENCE [LARGE SCALE GENOMIC DNA]</scope>
    <source>
        <strain evidence="7 8">Hi-2</strain>
    </source>
</reference>
<accession>A0A5A7MPI4</accession>
<evidence type="ECO:0000256" key="4">
    <source>
        <dbReference type="ARBA" id="ARBA00025211"/>
    </source>
</evidence>
<dbReference type="EMBL" id="BKCL01000001">
    <property type="protein sequence ID" value="GEQ96719.1"/>
    <property type="molecule type" value="Genomic_DNA"/>
</dbReference>
<evidence type="ECO:0000313" key="7">
    <source>
        <dbReference type="EMBL" id="GEQ96719.1"/>
    </source>
</evidence>
<feature type="domain" description="Dehydrogenase E1 component" evidence="6">
    <location>
        <begin position="1"/>
        <end position="103"/>
    </location>
</feature>
<dbReference type="PANTHER" id="PTHR11516">
    <property type="entry name" value="PYRUVATE DEHYDROGENASE E1 COMPONENT, ALPHA SUBUNIT BACTERIAL AND ORGANELLAR"/>
    <property type="match status" value="1"/>
</dbReference>
<dbReference type="Pfam" id="PF00676">
    <property type="entry name" value="E1_dh"/>
    <property type="match status" value="1"/>
</dbReference>
<keyword evidence="3" id="KW-0786">Thiamine pyrophosphate</keyword>
<dbReference type="GO" id="GO:0004739">
    <property type="term" value="F:pyruvate dehydrogenase (acetyl-transferring) activity"/>
    <property type="evidence" value="ECO:0007669"/>
    <property type="project" value="UniProtKB-EC"/>
</dbReference>